<dbReference type="SUPFAM" id="SSF52540">
    <property type="entry name" value="P-loop containing nucleoside triphosphate hydrolases"/>
    <property type="match status" value="1"/>
</dbReference>
<feature type="coiled-coil region" evidence="2">
    <location>
        <begin position="33"/>
        <end position="74"/>
    </location>
</feature>
<keyword evidence="4" id="KW-1185">Reference proteome</keyword>
<dbReference type="PANTHER" id="PTHR33463">
    <property type="entry name" value="NB-ARC DOMAIN-CONTAINING PROTEIN-RELATED"/>
    <property type="match status" value="1"/>
</dbReference>
<accession>A0A6P5XKZ9</accession>
<dbReference type="PANTHER" id="PTHR33463:SF203">
    <property type="entry name" value="AAA+ ATPASE DOMAIN-CONTAINING PROTEIN"/>
    <property type="match status" value="1"/>
</dbReference>
<keyword evidence="2" id="KW-0175">Coiled coil</keyword>
<dbReference type="KEGG" id="dzi:111284077"/>
<gene>
    <name evidence="5" type="primary">LOC111284077</name>
</gene>
<dbReference type="GeneID" id="111284077"/>
<organism evidence="4 5">
    <name type="scientific">Durio zibethinus</name>
    <name type="common">Durian</name>
    <dbReference type="NCBI Taxonomy" id="66656"/>
    <lineage>
        <taxon>Eukaryota</taxon>
        <taxon>Viridiplantae</taxon>
        <taxon>Streptophyta</taxon>
        <taxon>Embryophyta</taxon>
        <taxon>Tracheophyta</taxon>
        <taxon>Spermatophyta</taxon>
        <taxon>Magnoliopsida</taxon>
        <taxon>eudicotyledons</taxon>
        <taxon>Gunneridae</taxon>
        <taxon>Pentapetalae</taxon>
        <taxon>rosids</taxon>
        <taxon>malvids</taxon>
        <taxon>Malvales</taxon>
        <taxon>Malvaceae</taxon>
        <taxon>Helicteroideae</taxon>
        <taxon>Durio</taxon>
    </lineage>
</organism>
<dbReference type="AlphaFoldDB" id="A0A6P5XKZ9"/>
<evidence type="ECO:0000256" key="1">
    <source>
        <dbReference type="ARBA" id="ARBA00022821"/>
    </source>
</evidence>
<dbReference type="InterPro" id="IPR050905">
    <property type="entry name" value="Plant_NBS-LRR"/>
</dbReference>
<proteinExistence type="predicted"/>
<dbReference type="GO" id="GO:0006952">
    <property type="term" value="P:defense response"/>
    <property type="evidence" value="ECO:0007669"/>
    <property type="project" value="UniProtKB-KW"/>
</dbReference>
<dbReference type="InterPro" id="IPR002182">
    <property type="entry name" value="NB-ARC"/>
</dbReference>
<evidence type="ECO:0000313" key="5">
    <source>
        <dbReference type="RefSeq" id="XP_022728547.1"/>
    </source>
</evidence>
<evidence type="ECO:0000259" key="3">
    <source>
        <dbReference type="Pfam" id="PF00931"/>
    </source>
</evidence>
<reference evidence="5" key="1">
    <citation type="submission" date="2025-08" db="UniProtKB">
        <authorList>
            <consortium name="RefSeq"/>
        </authorList>
    </citation>
    <scope>IDENTIFICATION</scope>
    <source>
        <tissue evidence="5">Fruit stalk</tissue>
    </source>
</reference>
<name>A0A6P5XKZ9_DURZI</name>
<dbReference type="PRINTS" id="PR00364">
    <property type="entry name" value="DISEASERSIST"/>
</dbReference>
<dbReference type="Gene3D" id="3.40.50.300">
    <property type="entry name" value="P-loop containing nucleotide triphosphate hydrolases"/>
    <property type="match status" value="1"/>
</dbReference>
<dbReference type="Proteomes" id="UP000515121">
    <property type="component" value="Unplaced"/>
</dbReference>
<protein>
    <submittedName>
        <fullName evidence="5">Probable disease resistance protein At4g27220</fullName>
    </submittedName>
</protein>
<evidence type="ECO:0000313" key="4">
    <source>
        <dbReference type="Proteomes" id="UP000515121"/>
    </source>
</evidence>
<dbReference type="RefSeq" id="XP_022728547.1">
    <property type="nucleotide sequence ID" value="XM_022872812.1"/>
</dbReference>
<feature type="domain" description="NB-ARC" evidence="3">
    <location>
        <begin position="171"/>
        <end position="324"/>
    </location>
</feature>
<dbReference type="GO" id="GO:0043531">
    <property type="term" value="F:ADP binding"/>
    <property type="evidence" value="ECO:0007669"/>
    <property type="project" value="InterPro"/>
</dbReference>
<dbReference type="FunFam" id="3.40.50.300:FF:001091">
    <property type="entry name" value="Probable disease resistance protein At1g61300"/>
    <property type="match status" value="1"/>
</dbReference>
<keyword evidence="1" id="KW-0611">Plant defense</keyword>
<dbReference type="Pfam" id="PF00931">
    <property type="entry name" value="NB-ARC"/>
    <property type="match status" value="1"/>
</dbReference>
<dbReference type="OrthoDB" id="990301at2759"/>
<sequence>MACGFCESALSNCMGTLLVDWVVKPVGHQLNYIRRFHDNAEKLKEKKEELKMARVRLQHEIEDAKRRLPGIEDDVTTMLSKADKILSDMETLENEMQQNKRCFNLCPNWSWQYQLSKKETKNTPVSCELLKEIRQFCQPGRVGYRSTSTITTIEFLSSKDFMVSKSSNIALDHIIQALKDDRVSMIGLWGMAGVGKTSLVREVGTYAKKKNLFDKVVITTVSKKPNFKEIQDEIAKDLDFYMKNEQGRISRQEFWSKLKEVKRILIILDDVWANIDLKEEIGIPIGEDHKGCKILLTTRRQQVCDVMECQRRIQLGFLDDQEAWGKNLHRWEAAYRRLENRRLVDIEDIDEKNAYLVLERAGEICMGTRVV</sequence>
<dbReference type="InterPro" id="IPR027417">
    <property type="entry name" value="P-loop_NTPase"/>
</dbReference>
<evidence type="ECO:0000256" key="2">
    <source>
        <dbReference type="SAM" id="Coils"/>
    </source>
</evidence>